<dbReference type="GO" id="GO:0003677">
    <property type="term" value="F:DNA binding"/>
    <property type="evidence" value="ECO:0007669"/>
    <property type="project" value="InterPro"/>
</dbReference>
<dbReference type="CDD" id="cd00093">
    <property type="entry name" value="HTH_XRE"/>
    <property type="match status" value="1"/>
</dbReference>
<comment type="caution">
    <text evidence="2">The sequence shown here is derived from an EMBL/GenBank/DDBJ whole genome shotgun (WGS) entry which is preliminary data.</text>
</comment>
<proteinExistence type="predicted"/>
<dbReference type="RefSeq" id="WP_044225273.1">
    <property type="nucleotide sequence ID" value="NZ_CAKZLC010000033.1"/>
</dbReference>
<evidence type="ECO:0000259" key="1">
    <source>
        <dbReference type="PROSITE" id="PS50943"/>
    </source>
</evidence>
<dbReference type="Gene3D" id="1.10.260.40">
    <property type="entry name" value="lambda repressor-like DNA-binding domains"/>
    <property type="match status" value="1"/>
</dbReference>
<organism evidence="2 3">
    <name type="scientific">Phaeodactylibacter xiamenensis</name>
    <dbReference type="NCBI Taxonomy" id="1524460"/>
    <lineage>
        <taxon>Bacteria</taxon>
        <taxon>Pseudomonadati</taxon>
        <taxon>Bacteroidota</taxon>
        <taxon>Saprospiria</taxon>
        <taxon>Saprospirales</taxon>
        <taxon>Haliscomenobacteraceae</taxon>
        <taxon>Phaeodactylibacter</taxon>
    </lineage>
</organism>
<keyword evidence="3" id="KW-1185">Reference proteome</keyword>
<dbReference type="Pfam" id="PF01381">
    <property type="entry name" value="HTH_3"/>
    <property type="match status" value="1"/>
</dbReference>
<dbReference type="Proteomes" id="UP000029736">
    <property type="component" value="Unassembled WGS sequence"/>
</dbReference>
<evidence type="ECO:0000313" key="2">
    <source>
        <dbReference type="EMBL" id="KGE86429.1"/>
    </source>
</evidence>
<feature type="domain" description="HTH cro/C1-type" evidence="1">
    <location>
        <begin position="28"/>
        <end position="77"/>
    </location>
</feature>
<sequence length="93" mass="10411">MNKGIITAIEKAETLTEIIVSLMITGYKNKGFSSREVAEKLGIHKSGMSRIKNGKYQLDLSRFLIICAMTGQNPIELMKRAEALFTSTHEKHV</sequence>
<evidence type="ECO:0000313" key="3">
    <source>
        <dbReference type="Proteomes" id="UP000029736"/>
    </source>
</evidence>
<dbReference type="PROSITE" id="PS50943">
    <property type="entry name" value="HTH_CROC1"/>
    <property type="match status" value="1"/>
</dbReference>
<protein>
    <recommendedName>
        <fullName evidence="1">HTH cro/C1-type domain-containing protein</fullName>
    </recommendedName>
</protein>
<dbReference type="InterPro" id="IPR001387">
    <property type="entry name" value="Cro/C1-type_HTH"/>
</dbReference>
<dbReference type="EMBL" id="JPOS01000079">
    <property type="protein sequence ID" value="KGE86429.1"/>
    <property type="molecule type" value="Genomic_DNA"/>
</dbReference>
<reference evidence="2 3" key="1">
    <citation type="journal article" date="2014" name="Int. J. Syst. Evol. Microbiol.">
        <title>Phaeodactylibacter xiamenensis gen. nov., sp. nov., a member of the family Saprospiraceae isolated from the marine alga Phaeodactylum tricornutum.</title>
        <authorList>
            <person name="Chen Z.Jr."/>
            <person name="Lei X."/>
            <person name="Lai Q."/>
            <person name="Li Y."/>
            <person name="Zhang B."/>
            <person name="Zhang J."/>
            <person name="Zhang H."/>
            <person name="Yang L."/>
            <person name="Zheng W."/>
            <person name="Tian Y."/>
            <person name="Yu Z."/>
            <person name="Xu H.Jr."/>
            <person name="Zheng T."/>
        </authorList>
    </citation>
    <scope>NUCLEOTIDE SEQUENCE [LARGE SCALE GENOMIC DNA]</scope>
    <source>
        <strain evidence="2 3">KD52</strain>
    </source>
</reference>
<name>A0A098S251_9BACT</name>
<dbReference type="InterPro" id="IPR010982">
    <property type="entry name" value="Lambda_DNA-bd_dom_sf"/>
</dbReference>
<dbReference type="SUPFAM" id="SSF47413">
    <property type="entry name" value="lambda repressor-like DNA-binding domains"/>
    <property type="match status" value="1"/>
</dbReference>
<dbReference type="AlphaFoldDB" id="A0A098S251"/>
<gene>
    <name evidence="2" type="ORF">IX84_21855</name>
</gene>
<accession>A0A098S251</accession>